<accession>A0A3E2W4A0</accession>
<dbReference type="EMBL" id="QVEV01000001">
    <property type="protein sequence ID" value="RGC19070.1"/>
    <property type="molecule type" value="Genomic_DNA"/>
</dbReference>
<reference evidence="2 3" key="1">
    <citation type="submission" date="2018-08" db="EMBL/GenBank/DDBJ databases">
        <title>A genome reference for cultivated species of the human gut microbiota.</title>
        <authorList>
            <person name="Zou Y."/>
            <person name="Xue W."/>
            <person name="Luo G."/>
        </authorList>
    </citation>
    <scope>NUCLEOTIDE SEQUENCE [LARGE SCALE GENOMIC DNA]</scope>
    <source>
        <strain evidence="2 3">OF01-2LB</strain>
    </source>
</reference>
<evidence type="ECO:0000313" key="2">
    <source>
        <dbReference type="EMBL" id="RGC19070.1"/>
    </source>
</evidence>
<feature type="transmembrane region" description="Helical" evidence="1">
    <location>
        <begin position="240"/>
        <end position="259"/>
    </location>
</feature>
<name>A0A3E2W4A0_CLOIN</name>
<keyword evidence="1" id="KW-1133">Transmembrane helix</keyword>
<evidence type="ECO:0008006" key="4">
    <source>
        <dbReference type="Google" id="ProtNLM"/>
    </source>
</evidence>
<sequence length="770" mass="88937">MIRFEFLKIWRNKKIMLFLLLLIILNAAVFSFHIQSDHLVQGGYKTYYEAAYKQDNPLAWLKEQEDQINFQRSSGFAVSIDDMNAVPNIYYYEKNYGEQWVKQQWLVAAESKGNDADSFQMKQEAIAQIRAEIQAADGYVAWKASIAQDANQRSRISIFRKHSADKSIAKRTFEAYDALEVSITKAEPSAGLQQVLNFTPLDILIIAWMVYLVLHLIMKEKENGYLTYSKSMAYGGIRQYICKLFVMNILVIVGCFLMMAECAVLSILAYGGLDVQAPVQSIAFLSMTPYGMSIGQFLICIFIIRAASFCLLAVILSAAAYACNSLGVLLLLLILVYGGSFLLYTNFSAVSQFAFLHDINLYVLLHPVKLLADYSFFRIGSVALNKVSMVAVLPLVLFAMSLIGCFWYCKPIRQQRRILPQYARALHIKSSCLGWQELRKLLFKDKLLYGMLFAVCIGIFQIAQQQSVTTNKDRQYNYYIDTIGDHVSVQANQRMEEQEQVFRLLQEQYQNSVTLAEQSQLARKLEGLEAFQEYKAAYEQRKREAVDRKLLKEDVYRLLFEDGAMKKSSYLLTVTCLILFLVQSYHRELKSGMLTLQSSSPSRCDVHNWKIRHLFCIVTIMTIILYVAQLIRIIQLYPSISFQTPLYEIQDYFNSGIAIPLWQFLTWMLAAQLLLLLTWILLLCEIMKRWNQRTFVMLGAFLLMLFPVMLPDNFQSIGLNILYQLFYPYRWLMHGYAAYTTLLLILLAAVLFYKKHHLKKGFFFGFNRFI</sequence>
<feature type="transmembrane region" description="Helical" evidence="1">
    <location>
        <begin position="297"/>
        <end position="322"/>
    </location>
</feature>
<feature type="transmembrane region" description="Helical" evidence="1">
    <location>
        <begin position="328"/>
        <end position="347"/>
    </location>
</feature>
<feature type="transmembrane region" description="Helical" evidence="1">
    <location>
        <begin position="694"/>
        <end position="711"/>
    </location>
</feature>
<keyword evidence="1" id="KW-0472">Membrane</keyword>
<feature type="transmembrane region" description="Helical" evidence="1">
    <location>
        <begin position="614"/>
        <end position="637"/>
    </location>
</feature>
<evidence type="ECO:0000313" key="3">
    <source>
        <dbReference type="Proteomes" id="UP000260025"/>
    </source>
</evidence>
<evidence type="ECO:0000256" key="1">
    <source>
        <dbReference type="SAM" id="Phobius"/>
    </source>
</evidence>
<dbReference type="AlphaFoldDB" id="A0A3E2W4A0"/>
<dbReference type="OrthoDB" id="10018552at2"/>
<protein>
    <recommendedName>
        <fullName evidence="4">ABC transporter permease</fullName>
    </recommendedName>
</protein>
<feature type="transmembrane region" description="Helical" evidence="1">
    <location>
        <begin position="447"/>
        <end position="464"/>
    </location>
</feature>
<comment type="caution">
    <text evidence="2">The sequence shown here is derived from an EMBL/GenBank/DDBJ whole genome shotgun (WGS) entry which is preliminary data.</text>
</comment>
<feature type="transmembrane region" description="Helical" evidence="1">
    <location>
        <begin position="389"/>
        <end position="409"/>
    </location>
</feature>
<gene>
    <name evidence="2" type="ORF">DXA38_00865</name>
</gene>
<organism evidence="2 3">
    <name type="scientific">Clostridium innocuum</name>
    <dbReference type="NCBI Taxonomy" id="1522"/>
    <lineage>
        <taxon>Bacteria</taxon>
        <taxon>Bacillati</taxon>
        <taxon>Bacillota</taxon>
        <taxon>Clostridia</taxon>
        <taxon>Eubacteriales</taxon>
        <taxon>Clostridiaceae</taxon>
        <taxon>Clostridium</taxon>
    </lineage>
</organism>
<feature type="transmembrane region" description="Helical" evidence="1">
    <location>
        <begin position="657"/>
        <end position="682"/>
    </location>
</feature>
<dbReference type="Proteomes" id="UP000260025">
    <property type="component" value="Unassembled WGS sequence"/>
</dbReference>
<keyword evidence="1" id="KW-0812">Transmembrane</keyword>
<feature type="transmembrane region" description="Helical" evidence="1">
    <location>
        <begin position="198"/>
        <end position="219"/>
    </location>
</feature>
<feature type="transmembrane region" description="Helical" evidence="1">
    <location>
        <begin position="568"/>
        <end position="585"/>
    </location>
</feature>
<feature type="transmembrane region" description="Helical" evidence="1">
    <location>
        <begin position="731"/>
        <end position="753"/>
    </location>
</feature>
<proteinExistence type="predicted"/>
<dbReference type="RefSeq" id="WP_117441547.1">
    <property type="nucleotide sequence ID" value="NZ_JAJFEN010000001.1"/>
</dbReference>